<dbReference type="Proteomes" id="UP000694892">
    <property type="component" value="Chromosome 9_10S"/>
</dbReference>
<gene>
    <name evidence="2" type="ORF">XELAEV_180461522mg</name>
</gene>
<dbReference type="AlphaFoldDB" id="A0A974BT12"/>
<name>A0A974BT12_XENLA</name>
<feature type="non-terminal residue" evidence="2">
    <location>
        <position position="1"/>
    </location>
</feature>
<evidence type="ECO:0000313" key="2">
    <source>
        <dbReference type="EMBL" id="OCT60132.1"/>
    </source>
</evidence>
<evidence type="ECO:0000313" key="3">
    <source>
        <dbReference type="Proteomes" id="UP000694892"/>
    </source>
</evidence>
<protein>
    <submittedName>
        <fullName evidence="2">Uncharacterized protein</fullName>
    </submittedName>
</protein>
<dbReference type="EMBL" id="CM004483">
    <property type="protein sequence ID" value="OCT60132.1"/>
    <property type="molecule type" value="Genomic_DNA"/>
</dbReference>
<feature type="compositionally biased region" description="Basic and acidic residues" evidence="1">
    <location>
        <begin position="34"/>
        <end position="46"/>
    </location>
</feature>
<reference evidence="3" key="1">
    <citation type="journal article" date="2016" name="Nature">
        <title>Genome evolution in the allotetraploid frog Xenopus laevis.</title>
        <authorList>
            <person name="Session A.M."/>
            <person name="Uno Y."/>
            <person name="Kwon T."/>
            <person name="Chapman J.A."/>
            <person name="Toyoda A."/>
            <person name="Takahashi S."/>
            <person name="Fukui A."/>
            <person name="Hikosaka A."/>
            <person name="Suzuki A."/>
            <person name="Kondo M."/>
            <person name="van Heeringen S.J."/>
            <person name="Quigley I."/>
            <person name="Heinz S."/>
            <person name="Ogino H."/>
            <person name="Ochi H."/>
            <person name="Hellsten U."/>
            <person name="Lyons J.B."/>
            <person name="Simakov O."/>
            <person name="Putnam N."/>
            <person name="Stites J."/>
            <person name="Kuroki Y."/>
            <person name="Tanaka T."/>
            <person name="Michiue T."/>
            <person name="Watanabe M."/>
            <person name="Bogdanovic O."/>
            <person name="Lister R."/>
            <person name="Georgiou G."/>
            <person name="Paranjpe S.S."/>
            <person name="van Kruijsbergen I."/>
            <person name="Shu S."/>
            <person name="Carlson J."/>
            <person name="Kinoshita T."/>
            <person name="Ohta Y."/>
            <person name="Mawaribuchi S."/>
            <person name="Jenkins J."/>
            <person name="Grimwood J."/>
            <person name="Schmutz J."/>
            <person name="Mitros T."/>
            <person name="Mozaffari S.V."/>
            <person name="Suzuki Y."/>
            <person name="Haramoto Y."/>
            <person name="Yamamoto T.S."/>
            <person name="Takagi C."/>
            <person name="Heald R."/>
            <person name="Miller K."/>
            <person name="Haudenschild C."/>
            <person name="Kitzman J."/>
            <person name="Nakayama T."/>
            <person name="Izutsu Y."/>
            <person name="Robert J."/>
            <person name="Fortriede J."/>
            <person name="Burns K."/>
            <person name="Lotay V."/>
            <person name="Karimi K."/>
            <person name="Yasuoka Y."/>
            <person name="Dichmann D.S."/>
            <person name="Flajnik M.F."/>
            <person name="Houston D.W."/>
            <person name="Shendure J."/>
            <person name="DuPasquier L."/>
            <person name="Vize P.D."/>
            <person name="Zorn A.M."/>
            <person name="Ito M."/>
            <person name="Marcotte E.M."/>
            <person name="Wallingford J.B."/>
            <person name="Ito Y."/>
            <person name="Asashima M."/>
            <person name="Ueno N."/>
            <person name="Matsuda Y."/>
            <person name="Veenstra G.J."/>
            <person name="Fujiyama A."/>
            <person name="Harland R.M."/>
            <person name="Taira M."/>
            <person name="Rokhsar D.S."/>
        </authorList>
    </citation>
    <scope>NUCLEOTIDE SEQUENCE [LARGE SCALE GENOMIC DNA]</scope>
    <source>
        <strain evidence="3">J</strain>
    </source>
</reference>
<proteinExistence type="predicted"/>
<organism evidence="2 3">
    <name type="scientific">Xenopus laevis</name>
    <name type="common">African clawed frog</name>
    <dbReference type="NCBI Taxonomy" id="8355"/>
    <lineage>
        <taxon>Eukaryota</taxon>
        <taxon>Metazoa</taxon>
        <taxon>Chordata</taxon>
        <taxon>Craniata</taxon>
        <taxon>Vertebrata</taxon>
        <taxon>Euteleostomi</taxon>
        <taxon>Amphibia</taxon>
        <taxon>Batrachia</taxon>
        <taxon>Anura</taxon>
        <taxon>Pipoidea</taxon>
        <taxon>Pipidae</taxon>
        <taxon>Xenopodinae</taxon>
        <taxon>Xenopus</taxon>
        <taxon>Xenopus</taxon>
    </lineage>
</organism>
<feature type="region of interest" description="Disordered" evidence="1">
    <location>
        <begin position="1"/>
        <end position="53"/>
    </location>
</feature>
<feature type="compositionally biased region" description="Low complexity" evidence="1">
    <location>
        <begin position="16"/>
        <end position="28"/>
    </location>
</feature>
<accession>A0A974BT12</accession>
<sequence>TATQQEPDPELSTDKSTQPTSSIQPQSTEGSSTPKEKEVDKSKESVTVRIAGP</sequence>
<evidence type="ECO:0000256" key="1">
    <source>
        <dbReference type="SAM" id="MobiDB-lite"/>
    </source>
</evidence>